<dbReference type="Pfam" id="PF18962">
    <property type="entry name" value="Por_Secre_tail"/>
    <property type="match status" value="1"/>
</dbReference>
<dbReference type="Proteomes" id="UP000886005">
    <property type="component" value="Unassembled WGS sequence"/>
</dbReference>
<protein>
    <submittedName>
        <fullName evidence="2">T9SS type A sorting domain-containing protein</fullName>
    </submittedName>
</protein>
<accession>A0A7V1LNU0</accession>
<proteinExistence type="predicted"/>
<reference evidence="2" key="1">
    <citation type="journal article" date="2020" name="mSystems">
        <title>Genome- and Community-Level Interaction Insights into Carbon Utilization and Element Cycling Functions of Hydrothermarchaeota in Hydrothermal Sediment.</title>
        <authorList>
            <person name="Zhou Z."/>
            <person name="Liu Y."/>
            <person name="Xu W."/>
            <person name="Pan J."/>
            <person name="Luo Z.H."/>
            <person name="Li M."/>
        </authorList>
    </citation>
    <scope>NUCLEOTIDE SEQUENCE [LARGE SCALE GENOMIC DNA]</scope>
    <source>
        <strain evidence="2">HyVt-456</strain>
    </source>
</reference>
<dbReference type="Gene3D" id="2.60.40.4070">
    <property type="match status" value="1"/>
</dbReference>
<sequence>STSIRIFTATESANSLFYSDVDFASPDGPEGTPFTVLPDAGQDDNMGGNIRDLSADWHSGYLFFINNSGLYSINIDEGSLSEVAPNGVSGLKAHDGWLFYVAGPGLSLYFGTIDSVSGAFNESADSPLEVVSEMSGGPNGIRLFVNPANKHIYIAKEGHPVEIYKSSAVYDSLDSATTFSALLTDGMGDHSYRAFGMGPDGRLFAGGTTGKEPNISKFIAWTDDDGATWDTVNTEIPGIAPGSITCSYDSAYAVYFGTSYSKDMGKAGSWSTIGWQEFETHPNDGAVAVAPFQPGMVTMTTDMGIGASMDYGASIFEIGDGLEAVQINDFDMNAAKTDAWVASKSGVRRVSGYATDYEDWQIFFPNGDGSPYYSVAVDKQRPDTAYAGNVRLYRTFDGGVNWNQVFRTEDYSGDGLDFSSTVKDVAVHPDSSRFVVLGINSRNEGVRGAVFYSFDFGQSWSRVETDVYNTEVNRLAFHVVDEDSFTVYVACEYVSDGTTSSYGVKKIGFRFSDESAHFENDMIGESGGVITNFGANDVDINEFGDVIAAGTNSAGEPRVYGLQADSLKWMSFSTAGFPDQGQATALSWGFDAYSNNVPYVAVNNTLLALDTTFSNWEPMYNYPVGSNINVLYWDDLLVGTGTGLYAQYLSPTGIKDLEKAPGSFELSANYPNPFNPETILQFRLGVNSIVTLSVYDVAGRKIADVVQGVRSAGTHKVTFNASRLASGVYFYRMKARPVNGGRAFVQTRRMLLLK</sequence>
<gene>
    <name evidence="2" type="ORF">ENJ10_12175</name>
</gene>
<dbReference type="NCBIfam" id="TIGR04183">
    <property type="entry name" value="Por_Secre_tail"/>
    <property type="match status" value="1"/>
</dbReference>
<dbReference type="SUPFAM" id="SSF50939">
    <property type="entry name" value="Sialidases"/>
    <property type="match status" value="1"/>
</dbReference>
<evidence type="ECO:0000259" key="1">
    <source>
        <dbReference type="Pfam" id="PF18962"/>
    </source>
</evidence>
<dbReference type="InterPro" id="IPR026444">
    <property type="entry name" value="Secre_tail"/>
</dbReference>
<dbReference type="InterPro" id="IPR015943">
    <property type="entry name" value="WD40/YVTN_repeat-like_dom_sf"/>
</dbReference>
<feature type="domain" description="Secretion system C-terminal sorting" evidence="1">
    <location>
        <begin position="670"/>
        <end position="735"/>
    </location>
</feature>
<organism evidence="2">
    <name type="scientific">Caldithrix abyssi</name>
    <dbReference type="NCBI Taxonomy" id="187145"/>
    <lineage>
        <taxon>Bacteria</taxon>
        <taxon>Pseudomonadati</taxon>
        <taxon>Calditrichota</taxon>
        <taxon>Calditrichia</taxon>
        <taxon>Calditrichales</taxon>
        <taxon>Calditrichaceae</taxon>
        <taxon>Caldithrix</taxon>
    </lineage>
</organism>
<dbReference type="EMBL" id="DRLD01000342">
    <property type="protein sequence ID" value="HED11439.1"/>
    <property type="molecule type" value="Genomic_DNA"/>
</dbReference>
<feature type="non-terminal residue" evidence="2">
    <location>
        <position position="1"/>
    </location>
</feature>
<name>A0A7V1LNU0_CALAY</name>
<comment type="caution">
    <text evidence="2">The sequence shown here is derived from an EMBL/GenBank/DDBJ whole genome shotgun (WGS) entry which is preliminary data.</text>
</comment>
<dbReference type="InterPro" id="IPR036278">
    <property type="entry name" value="Sialidase_sf"/>
</dbReference>
<evidence type="ECO:0000313" key="2">
    <source>
        <dbReference type="EMBL" id="HED11439.1"/>
    </source>
</evidence>
<dbReference type="CDD" id="cd15482">
    <property type="entry name" value="Sialidase_non-viral"/>
    <property type="match status" value="1"/>
</dbReference>
<dbReference type="AlphaFoldDB" id="A0A7V1LNU0"/>
<dbReference type="Gene3D" id="2.130.10.10">
    <property type="entry name" value="YVTN repeat-like/Quinoprotein amine dehydrogenase"/>
    <property type="match status" value="2"/>
</dbReference>